<evidence type="ECO:0000313" key="2">
    <source>
        <dbReference type="EMBL" id="SDL38083.1"/>
    </source>
</evidence>
<name>A0A1G9JM32_9ACTN</name>
<keyword evidence="3" id="KW-1185">Reference proteome</keyword>
<gene>
    <name evidence="2" type="ORF">SAMN05421806_13221</name>
</gene>
<feature type="region of interest" description="Disordered" evidence="1">
    <location>
        <begin position="1"/>
        <end position="22"/>
    </location>
</feature>
<sequence length="107" mass="11568">MSALPAEEPTNPFRTQQGGGPRTVTQLRAALTAASAADREEFEAQLGELDLDDPEEYAALVRAWRHRLVMRTRPEILAAVAASTDPAAPRFTSEEILGADGHQEAGR</sequence>
<dbReference type="RefSeq" id="WP_093618171.1">
    <property type="nucleotide sequence ID" value="NZ_FNFF01000032.1"/>
</dbReference>
<organism evidence="2 3">
    <name type="scientific">Streptomyces indicus</name>
    <dbReference type="NCBI Taxonomy" id="417292"/>
    <lineage>
        <taxon>Bacteria</taxon>
        <taxon>Bacillati</taxon>
        <taxon>Actinomycetota</taxon>
        <taxon>Actinomycetes</taxon>
        <taxon>Kitasatosporales</taxon>
        <taxon>Streptomycetaceae</taxon>
        <taxon>Streptomyces</taxon>
    </lineage>
</organism>
<dbReference type="Proteomes" id="UP000199155">
    <property type="component" value="Unassembled WGS sequence"/>
</dbReference>
<accession>A0A1G9JM32</accession>
<reference evidence="2 3" key="1">
    <citation type="submission" date="2016-10" db="EMBL/GenBank/DDBJ databases">
        <authorList>
            <person name="de Groot N.N."/>
        </authorList>
    </citation>
    <scope>NUCLEOTIDE SEQUENCE [LARGE SCALE GENOMIC DNA]</scope>
    <source>
        <strain evidence="2 3">CGMCC 4.5727</strain>
    </source>
</reference>
<dbReference type="AlphaFoldDB" id="A0A1G9JM32"/>
<protein>
    <submittedName>
        <fullName evidence="2">Uncharacterized protein</fullName>
    </submittedName>
</protein>
<evidence type="ECO:0000256" key="1">
    <source>
        <dbReference type="SAM" id="MobiDB-lite"/>
    </source>
</evidence>
<dbReference type="EMBL" id="FNFF01000032">
    <property type="protein sequence ID" value="SDL38083.1"/>
    <property type="molecule type" value="Genomic_DNA"/>
</dbReference>
<evidence type="ECO:0000313" key="3">
    <source>
        <dbReference type="Proteomes" id="UP000199155"/>
    </source>
</evidence>
<dbReference type="STRING" id="417292.SAMN05421806_13221"/>
<proteinExistence type="predicted"/>
<dbReference type="OrthoDB" id="4307615at2"/>